<gene>
    <name evidence="3" type="ORF">RND81_14G044900</name>
</gene>
<name>A0AAW1GSF3_SAPOF</name>
<feature type="chain" id="PRO_5043732623" description="F-box domain-containing protein" evidence="1">
    <location>
        <begin position="22"/>
        <end position="439"/>
    </location>
</feature>
<dbReference type="PANTHER" id="PTHR31111:SF136">
    <property type="entry name" value="F-BOX ASSOCIATED DOMAIN-CONTAINING PROTEIN"/>
    <property type="match status" value="1"/>
</dbReference>
<feature type="signal peptide" evidence="1">
    <location>
        <begin position="1"/>
        <end position="21"/>
    </location>
</feature>
<sequence>MSRNSLLFCFRLICVEFYSLGKIALLSLQSDQNSKVTQVSPKNMEDKEAKKCKNKAAIHELPNEVIIEILSKTTSKDLGRCNCVSKQWRYSFTIGAFKRRHSYSSASINIDGMISAIFPPWTLKVNSTSNGFKLLTFEIPSKFNKNENNGSIVEGKLKMLPSNLSKFDHCSNIYHGLVCVFKKVVGPYSDLSTVVYSIRTNDVVVLPTSTNYDDYLSNGMKLQTSCFIGFDTKKKEYKIVRMISYYDFSDRNLGTSYETLVVGSRSWNRIDDAKVPSSLSRGFVSLFGHCCCIDGVIFWIQYYPTHGYSIRSHTVAAFDLSHGEFYVFDLDKVLQESSFDRWHETCYIAAVRGCPTVFALRKKYNGDDEVLVCTFFDLKMTTSVLSRTVTRWNFLPRISVSESRFIVMQLGGRRNEGVRISCKDLEKDMSCEIEAQVLN</sequence>
<dbReference type="Pfam" id="PF08268">
    <property type="entry name" value="FBA_3"/>
    <property type="match status" value="1"/>
</dbReference>
<dbReference type="Gene3D" id="1.20.1280.50">
    <property type="match status" value="1"/>
</dbReference>
<dbReference type="Proteomes" id="UP001443914">
    <property type="component" value="Unassembled WGS sequence"/>
</dbReference>
<dbReference type="InterPro" id="IPR001810">
    <property type="entry name" value="F-box_dom"/>
</dbReference>
<comment type="caution">
    <text evidence="3">The sequence shown here is derived from an EMBL/GenBank/DDBJ whole genome shotgun (WGS) entry which is preliminary data.</text>
</comment>
<protein>
    <recommendedName>
        <fullName evidence="2">F-box domain-containing protein</fullName>
    </recommendedName>
</protein>
<dbReference type="EMBL" id="JBDFQZ010000014">
    <property type="protein sequence ID" value="KAK9664477.1"/>
    <property type="molecule type" value="Genomic_DNA"/>
</dbReference>
<feature type="domain" description="F-box" evidence="2">
    <location>
        <begin position="55"/>
        <end position="89"/>
    </location>
</feature>
<dbReference type="SMART" id="SM00256">
    <property type="entry name" value="FBOX"/>
    <property type="match status" value="1"/>
</dbReference>
<proteinExistence type="predicted"/>
<organism evidence="3 4">
    <name type="scientific">Saponaria officinalis</name>
    <name type="common">Common soapwort</name>
    <name type="synonym">Lychnis saponaria</name>
    <dbReference type="NCBI Taxonomy" id="3572"/>
    <lineage>
        <taxon>Eukaryota</taxon>
        <taxon>Viridiplantae</taxon>
        <taxon>Streptophyta</taxon>
        <taxon>Embryophyta</taxon>
        <taxon>Tracheophyta</taxon>
        <taxon>Spermatophyta</taxon>
        <taxon>Magnoliopsida</taxon>
        <taxon>eudicotyledons</taxon>
        <taxon>Gunneridae</taxon>
        <taxon>Pentapetalae</taxon>
        <taxon>Caryophyllales</taxon>
        <taxon>Caryophyllaceae</taxon>
        <taxon>Caryophylleae</taxon>
        <taxon>Saponaria</taxon>
    </lineage>
</organism>
<dbReference type="SUPFAM" id="SSF81383">
    <property type="entry name" value="F-box domain"/>
    <property type="match status" value="1"/>
</dbReference>
<dbReference type="PROSITE" id="PS50181">
    <property type="entry name" value="FBOX"/>
    <property type="match status" value="1"/>
</dbReference>
<keyword evidence="1" id="KW-0732">Signal</keyword>
<dbReference type="InterPro" id="IPR013187">
    <property type="entry name" value="F-box-assoc_dom_typ3"/>
</dbReference>
<reference evidence="3" key="1">
    <citation type="submission" date="2024-03" db="EMBL/GenBank/DDBJ databases">
        <title>WGS assembly of Saponaria officinalis var. Norfolk2.</title>
        <authorList>
            <person name="Jenkins J."/>
            <person name="Shu S."/>
            <person name="Grimwood J."/>
            <person name="Barry K."/>
            <person name="Goodstein D."/>
            <person name="Schmutz J."/>
            <person name="Leebens-Mack J."/>
            <person name="Osbourn A."/>
        </authorList>
    </citation>
    <scope>NUCLEOTIDE SEQUENCE [LARGE SCALE GENOMIC DNA]</scope>
    <source>
        <strain evidence="3">JIC</strain>
    </source>
</reference>
<dbReference type="AlphaFoldDB" id="A0AAW1GSF3"/>
<dbReference type="PANTHER" id="PTHR31111">
    <property type="entry name" value="BNAA05G37150D PROTEIN-RELATED"/>
    <property type="match status" value="1"/>
</dbReference>
<accession>A0AAW1GSF3</accession>
<dbReference type="Pfam" id="PF12937">
    <property type="entry name" value="F-box-like"/>
    <property type="match status" value="1"/>
</dbReference>
<evidence type="ECO:0000313" key="4">
    <source>
        <dbReference type="Proteomes" id="UP001443914"/>
    </source>
</evidence>
<evidence type="ECO:0000313" key="3">
    <source>
        <dbReference type="EMBL" id="KAK9664477.1"/>
    </source>
</evidence>
<evidence type="ECO:0000259" key="2">
    <source>
        <dbReference type="PROSITE" id="PS50181"/>
    </source>
</evidence>
<keyword evidence="4" id="KW-1185">Reference proteome</keyword>
<evidence type="ECO:0000256" key="1">
    <source>
        <dbReference type="SAM" id="SignalP"/>
    </source>
</evidence>
<dbReference type="InterPro" id="IPR036047">
    <property type="entry name" value="F-box-like_dom_sf"/>
</dbReference>